<dbReference type="Proteomes" id="UP001291309">
    <property type="component" value="Unassembled WGS sequence"/>
</dbReference>
<evidence type="ECO:0000313" key="2">
    <source>
        <dbReference type="EMBL" id="MDY7227305.1"/>
    </source>
</evidence>
<comment type="caution">
    <text evidence="2">The sequence shown here is derived from an EMBL/GenBank/DDBJ whole genome shotgun (WGS) entry which is preliminary data.</text>
</comment>
<accession>A0ABU5H5E1</accession>
<feature type="compositionally biased region" description="Basic residues" evidence="1">
    <location>
        <begin position="155"/>
        <end position="165"/>
    </location>
</feature>
<reference evidence="2 3" key="1">
    <citation type="submission" date="2023-12" db="EMBL/GenBank/DDBJ databases">
        <title>the genome sequence of Hyalangium sp. s54d21.</title>
        <authorList>
            <person name="Zhang X."/>
        </authorList>
    </citation>
    <scope>NUCLEOTIDE SEQUENCE [LARGE SCALE GENOMIC DNA]</scope>
    <source>
        <strain evidence="3">s54d21</strain>
    </source>
</reference>
<name>A0ABU5H5E1_9BACT</name>
<dbReference type="RefSeq" id="WP_321546032.1">
    <property type="nucleotide sequence ID" value="NZ_JAXIVS010000004.1"/>
</dbReference>
<gene>
    <name evidence="2" type="ORF">SYV04_12915</name>
</gene>
<proteinExistence type="predicted"/>
<organism evidence="2 3">
    <name type="scientific">Hyalangium rubrum</name>
    <dbReference type="NCBI Taxonomy" id="3103134"/>
    <lineage>
        <taxon>Bacteria</taxon>
        <taxon>Pseudomonadati</taxon>
        <taxon>Myxococcota</taxon>
        <taxon>Myxococcia</taxon>
        <taxon>Myxococcales</taxon>
        <taxon>Cystobacterineae</taxon>
        <taxon>Archangiaceae</taxon>
        <taxon>Hyalangium</taxon>
    </lineage>
</organism>
<feature type="region of interest" description="Disordered" evidence="1">
    <location>
        <begin position="143"/>
        <end position="165"/>
    </location>
</feature>
<dbReference type="EMBL" id="JAXIVS010000004">
    <property type="protein sequence ID" value="MDY7227305.1"/>
    <property type="molecule type" value="Genomic_DNA"/>
</dbReference>
<keyword evidence="3" id="KW-1185">Reference proteome</keyword>
<evidence type="ECO:0000313" key="3">
    <source>
        <dbReference type="Proteomes" id="UP001291309"/>
    </source>
</evidence>
<sequence>MARRKQPDETPARVRNLIALDAALIMRRLAARRDEMFTLFSRLRSREPMLSTITTRFNSATFHDLVHLPEREQAVVHAFHERLDEMRWYFTYTEDMPSTVQQTFTALYRRLEEAYRLLVVTLGPPVTPDGAVVVEAQPVRTEEAPSAEVTLARARPARKRASSSA</sequence>
<evidence type="ECO:0000256" key="1">
    <source>
        <dbReference type="SAM" id="MobiDB-lite"/>
    </source>
</evidence>
<protein>
    <submittedName>
        <fullName evidence="2">Uncharacterized protein</fullName>
    </submittedName>
</protein>